<dbReference type="GO" id="GO:0016020">
    <property type="term" value="C:membrane"/>
    <property type="evidence" value="ECO:0007669"/>
    <property type="project" value="UniProtKB-SubCell"/>
</dbReference>
<evidence type="ECO:0000256" key="5">
    <source>
        <dbReference type="SAM" id="Phobius"/>
    </source>
</evidence>
<dbReference type="InterPro" id="IPR037185">
    <property type="entry name" value="EmrE-like"/>
</dbReference>
<dbReference type="PANTHER" id="PTHR32322">
    <property type="entry name" value="INNER MEMBRANE TRANSPORTER"/>
    <property type="match status" value="1"/>
</dbReference>
<dbReference type="RefSeq" id="WP_139979204.1">
    <property type="nucleotide sequence ID" value="NZ_CP041046.1"/>
</dbReference>
<dbReference type="Proteomes" id="UP000316093">
    <property type="component" value="Chromosome"/>
</dbReference>
<feature type="transmembrane region" description="Helical" evidence="5">
    <location>
        <begin position="63"/>
        <end position="82"/>
    </location>
</feature>
<dbReference type="EMBL" id="CP041046">
    <property type="protein sequence ID" value="QDE38078.1"/>
    <property type="molecule type" value="Genomic_DNA"/>
</dbReference>
<evidence type="ECO:0000256" key="4">
    <source>
        <dbReference type="ARBA" id="ARBA00023136"/>
    </source>
</evidence>
<protein>
    <recommendedName>
        <fullName evidence="6">EamA domain-containing protein</fullName>
    </recommendedName>
</protein>
<accession>A0A4Y5Z0N0</accession>
<feature type="transmembrane region" description="Helical" evidence="5">
    <location>
        <begin position="239"/>
        <end position="258"/>
    </location>
</feature>
<sequence>MRPPHILLGILVTLIWGSNFSVIEVGLRALDPFVLTTLRFVFTAVPLVFFIRRPQGVPLAAMAAYGILFGAGLWGVVNLAMANGMSPGLSSIVLQFTAFITVILSAMVFREPIRAPQVIGMLLGTAGLAAVIHVAPGTSTLAGTLLILLAAVNWSLCNLLVKRFRPPDMLAFVVWTSAFSVPALVVLTLLAKGPGVFMALPATLTWPAMGSVLFQAYITTIFGYAVWNHLMKTYPASSVAPLSLLVPVSGIATSWLVFGERFPPALWLGVALILVGIAVFVLAPRLSKPASV</sequence>
<evidence type="ECO:0000256" key="1">
    <source>
        <dbReference type="ARBA" id="ARBA00004141"/>
    </source>
</evidence>
<feature type="transmembrane region" description="Helical" evidence="5">
    <location>
        <begin position="7"/>
        <end position="27"/>
    </location>
</feature>
<feature type="transmembrane region" description="Helical" evidence="5">
    <location>
        <begin position="264"/>
        <end position="283"/>
    </location>
</feature>
<keyword evidence="4 5" id="KW-0472">Membrane</keyword>
<dbReference type="OrthoDB" id="7158585at2"/>
<proteinExistence type="predicted"/>
<dbReference type="Pfam" id="PF00892">
    <property type="entry name" value="EamA"/>
    <property type="match status" value="2"/>
</dbReference>
<name>A0A4Y5Z0N0_9GAMM</name>
<feature type="transmembrane region" description="Helical" evidence="5">
    <location>
        <begin position="33"/>
        <end position="51"/>
    </location>
</feature>
<evidence type="ECO:0000313" key="7">
    <source>
        <dbReference type="EMBL" id="QDE38078.1"/>
    </source>
</evidence>
<dbReference type="PANTHER" id="PTHR32322:SF9">
    <property type="entry name" value="AMINO-ACID METABOLITE EFFLUX PUMP-RELATED"/>
    <property type="match status" value="1"/>
</dbReference>
<keyword evidence="3 5" id="KW-1133">Transmembrane helix</keyword>
<comment type="subcellular location">
    <subcellularLocation>
        <location evidence="1">Membrane</location>
        <topology evidence="1">Multi-pass membrane protein</topology>
    </subcellularLocation>
</comment>
<gene>
    <name evidence="7" type="ORF">FIV34_02135</name>
</gene>
<feature type="domain" description="EamA" evidence="6">
    <location>
        <begin position="142"/>
        <end position="281"/>
    </location>
</feature>
<dbReference type="KEGG" id="lpy:FIV34_02135"/>
<evidence type="ECO:0000256" key="3">
    <source>
        <dbReference type="ARBA" id="ARBA00022989"/>
    </source>
</evidence>
<evidence type="ECO:0000259" key="6">
    <source>
        <dbReference type="Pfam" id="PF00892"/>
    </source>
</evidence>
<feature type="transmembrane region" description="Helical" evidence="5">
    <location>
        <begin position="118"/>
        <end position="135"/>
    </location>
</feature>
<feature type="transmembrane region" description="Helical" evidence="5">
    <location>
        <begin position="203"/>
        <end position="227"/>
    </location>
</feature>
<feature type="transmembrane region" description="Helical" evidence="5">
    <location>
        <begin position="141"/>
        <end position="161"/>
    </location>
</feature>
<dbReference type="AlphaFoldDB" id="A0A4Y5Z0N0"/>
<feature type="domain" description="EamA" evidence="6">
    <location>
        <begin position="6"/>
        <end position="131"/>
    </location>
</feature>
<evidence type="ECO:0000256" key="2">
    <source>
        <dbReference type="ARBA" id="ARBA00022692"/>
    </source>
</evidence>
<reference evidence="7 8" key="1">
    <citation type="submission" date="2019-06" db="EMBL/GenBank/DDBJ databases">
        <title>A complete genome sequence for Luteibacter pinisoli MAH-14.</title>
        <authorList>
            <person name="Baltrus D.A."/>
        </authorList>
    </citation>
    <scope>NUCLEOTIDE SEQUENCE [LARGE SCALE GENOMIC DNA]</scope>
    <source>
        <strain evidence="7 8">MAH-14</strain>
    </source>
</reference>
<evidence type="ECO:0000313" key="8">
    <source>
        <dbReference type="Proteomes" id="UP000316093"/>
    </source>
</evidence>
<dbReference type="SUPFAM" id="SSF103481">
    <property type="entry name" value="Multidrug resistance efflux transporter EmrE"/>
    <property type="match status" value="2"/>
</dbReference>
<dbReference type="Gene3D" id="1.10.3730.20">
    <property type="match status" value="1"/>
</dbReference>
<feature type="transmembrane region" description="Helical" evidence="5">
    <location>
        <begin position="170"/>
        <end position="191"/>
    </location>
</feature>
<keyword evidence="8" id="KW-1185">Reference proteome</keyword>
<dbReference type="InterPro" id="IPR050638">
    <property type="entry name" value="AA-Vitamin_Transporters"/>
</dbReference>
<keyword evidence="2 5" id="KW-0812">Transmembrane</keyword>
<organism evidence="7 8">
    <name type="scientific">Luteibacter pinisoli</name>
    <dbReference type="NCBI Taxonomy" id="2589080"/>
    <lineage>
        <taxon>Bacteria</taxon>
        <taxon>Pseudomonadati</taxon>
        <taxon>Pseudomonadota</taxon>
        <taxon>Gammaproteobacteria</taxon>
        <taxon>Lysobacterales</taxon>
        <taxon>Rhodanobacteraceae</taxon>
        <taxon>Luteibacter</taxon>
    </lineage>
</organism>
<feature type="transmembrane region" description="Helical" evidence="5">
    <location>
        <begin position="88"/>
        <end position="109"/>
    </location>
</feature>
<dbReference type="InterPro" id="IPR000620">
    <property type="entry name" value="EamA_dom"/>
</dbReference>